<protein>
    <recommendedName>
        <fullName evidence="7">BRCT domain-containing protein</fullName>
    </recommendedName>
</protein>
<keyword evidence="3" id="KW-0539">Nucleus</keyword>
<feature type="compositionally biased region" description="Basic and acidic residues" evidence="4">
    <location>
        <begin position="159"/>
        <end position="170"/>
    </location>
</feature>
<dbReference type="GeneID" id="63786364"/>
<gene>
    <name evidence="5" type="ORF">BCR37DRAFT_381828</name>
</gene>
<feature type="region of interest" description="Disordered" evidence="4">
    <location>
        <begin position="977"/>
        <end position="996"/>
    </location>
</feature>
<reference evidence="5 6" key="1">
    <citation type="submission" date="2016-07" db="EMBL/GenBank/DDBJ databases">
        <title>Pervasive Adenine N6-methylation of Active Genes in Fungi.</title>
        <authorList>
            <consortium name="DOE Joint Genome Institute"/>
            <person name="Mondo S.J."/>
            <person name="Dannebaum R.O."/>
            <person name="Kuo R.C."/>
            <person name="Labutti K."/>
            <person name="Haridas S."/>
            <person name="Kuo A."/>
            <person name="Salamov A."/>
            <person name="Ahrendt S.R."/>
            <person name="Lipzen A."/>
            <person name="Sullivan W."/>
            <person name="Andreopoulos W.B."/>
            <person name="Clum A."/>
            <person name="Lindquist E."/>
            <person name="Daum C."/>
            <person name="Ramamoorthy G.K."/>
            <person name="Gryganskyi A."/>
            <person name="Culley D."/>
            <person name="Magnuson J.K."/>
            <person name="James T.Y."/>
            <person name="O'Malley M.A."/>
            <person name="Stajich J.E."/>
            <person name="Spatafora J.W."/>
            <person name="Visel A."/>
            <person name="Grigoriev I.V."/>
        </authorList>
    </citation>
    <scope>NUCLEOTIDE SEQUENCE [LARGE SCALE GENOMIC DNA]</scope>
    <source>
        <strain evidence="5 6">12-1054</strain>
    </source>
</reference>
<evidence type="ECO:0008006" key="7">
    <source>
        <dbReference type="Google" id="ProtNLM"/>
    </source>
</evidence>
<feature type="compositionally biased region" description="Low complexity" evidence="4">
    <location>
        <begin position="137"/>
        <end position="151"/>
    </location>
</feature>
<comment type="caution">
    <text evidence="5">The sequence shown here is derived from an EMBL/GenBank/DDBJ whole genome shotgun (WGS) entry which is preliminary data.</text>
</comment>
<feature type="compositionally biased region" description="Polar residues" evidence="4">
    <location>
        <begin position="1"/>
        <end position="10"/>
    </location>
</feature>
<dbReference type="OrthoDB" id="129353at2759"/>
<evidence type="ECO:0000256" key="1">
    <source>
        <dbReference type="ARBA" id="ARBA00004123"/>
    </source>
</evidence>
<dbReference type="GO" id="GO:0042393">
    <property type="term" value="F:histone binding"/>
    <property type="evidence" value="ECO:0007669"/>
    <property type="project" value="TreeGrafter"/>
</dbReference>
<feature type="region of interest" description="Disordered" evidence="4">
    <location>
        <begin position="1"/>
        <end position="69"/>
    </location>
</feature>
<dbReference type="InterPro" id="IPR036420">
    <property type="entry name" value="BRCT_dom_sf"/>
</dbReference>
<dbReference type="OMA" id="TCKSEDS"/>
<dbReference type="GO" id="GO:0000077">
    <property type="term" value="P:DNA damage checkpoint signaling"/>
    <property type="evidence" value="ECO:0007669"/>
    <property type="project" value="TreeGrafter"/>
</dbReference>
<evidence type="ECO:0000313" key="6">
    <source>
        <dbReference type="Proteomes" id="UP000193685"/>
    </source>
</evidence>
<dbReference type="Gene3D" id="3.40.50.10190">
    <property type="entry name" value="BRCT domain"/>
    <property type="match status" value="1"/>
</dbReference>
<dbReference type="InterPro" id="IPR047249">
    <property type="entry name" value="BRCT_p53bp1-like_rpt1"/>
</dbReference>
<dbReference type="PANTHER" id="PTHR15321">
    <property type="entry name" value="TUMOR SUPPRESSOR P53-BINDING PROTEIN 1"/>
    <property type="match status" value="1"/>
</dbReference>
<dbReference type="CDD" id="cd04508">
    <property type="entry name" value="Tudor_SF"/>
    <property type="match status" value="1"/>
</dbReference>
<evidence type="ECO:0000256" key="4">
    <source>
        <dbReference type="SAM" id="MobiDB-lite"/>
    </source>
</evidence>
<evidence type="ECO:0000256" key="2">
    <source>
        <dbReference type="ARBA" id="ARBA00022763"/>
    </source>
</evidence>
<evidence type="ECO:0000313" key="5">
    <source>
        <dbReference type="EMBL" id="ORY78964.1"/>
    </source>
</evidence>
<organism evidence="5 6">
    <name type="scientific">Protomyces lactucae-debilis</name>
    <dbReference type="NCBI Taxonomy" id="2754530"/>
    <lineage>
        <taxon>Eukaryota</taxon>
        <taxon>Fungi</taxon>
        <taxon>Dikarya</taxon>
        <taxon>Ascomycota</taxon>
        <taxon>Taphrinomycotina</taxon>
        <taxon>Taphrinomycetes</taxon>
        <taxon>Taphrinales</taxon>
        <taxon>Protomycetaceae</taxon>
        <taxon>Protomyces</taxon>
    </lineage>
</organism>
<feature type="compositionally biased region" description="Polar residues" evidence="4">
    <location>
        <begin position="186"/>
        <end position="201"/>
    </location>
</feature>
<sequence>MTQSQQSFSLPSADKQRLQLAADGQFDASSKGDRETRAPKGTQGFAVPASRPNTAGLSEGDGQSLDIGSILIQPYSQSIDQTQEDTPSFKQQVDNAPVMQRPQTFQEDYFEASASGLEGLVPRDASTAKARDTVPASFSPPSSFRRPTSPSIDSQVPVRFEESPVTKIDAETPALARTKKHETPSGLGNLTQMFQASQDTPELSRRKSTYISMKESQELRNLKRHASASEDEDSDPEFQKVRRAKSPAKKSQPSDPLWGRLRERQAQSLIPETYQDISVIPASAPLEDRIDPAHRSQPVSLVDNSQVGVNTQASSKAAAKTIDFDIQSFSAEVTTSEEPRPPAQEFDLVSQSPQQDTTMLNATGSALASVSVQDTPAIPRIAPTPGVTRHNRSIAETPFVRDGSSPVILAGNRRKRRKTAEITASSSPAPILVDERQVLESLSQTFDKVLSPEHSRQVPDSVAQTSTDVLVPIKTAPRRPQDSRMVVLDSQTQPKPTPETVREASLSVSPEQRTSPLTSLDSAEMMDHMPVAQEDVHHDPALSHRVLAYHAPSKSWFPGSVVGDVAKDAESVHVLFDDDDELEVPIESLRALRLFCGDIVRVSHPAALRKTSLVVTDLIKLDHVTKTDDQGFAQFRAHKQSRKFESYVLNVSSLWLRVGKLVEPFLGRPWKLPVDALVPSSAVPAPSPIPITPSRRDVLARTVRSTSRLPTPMPALRTQGSSGIFNGIAFTLTLVKSTEKLRRALRQLIVDHGGIFLEDGLSELFDEGESLKPQPSIYNEDSLEEQSDADEITSDCLGSADGRVSFGTLRLAPRYASLRAACVISDAPSRKAKYLQALALDLPCFHYAYIQHCAAASQQSSRMHSARPYLLAAGDAVLDKRPFSICMDPIIKSLSLQNDSATLASLLEQRRQPLAGQHCIVVVGRRDEAVQRKIHLFLSRAMGCARVAAVETIADAVDLFMQSRRAELIKEPWKGIKGSKGRRASQRVGRPTSKYGASTLASAQSVHEGDDETIAEQIIWHWINVREHSKEVEEAMRQLSGELARGRPAHAKAKPRRRGHGVVATQKADTVDMPGILTNEDVVQSLICGEIMLTAQT</sequence>
<dbReference type="SUPFAM" id="SSF52113">
    <property type="entry name" value="BRCT domain"/>
    <property type="match status" value="1"/>
</dbReference>
<keyword evidence="2" id="KW-0227">DNA damage</keyword>
<dbReference type="AlphaFoldDB" id="A0A1Y2F659"/>
<name>A0A1Y2F659_PROLT</name>
<feature type="region of interest" description="Disordered" evidence="4">
    <location>
        <begin position="476"/>
        <end position="516"/>
    </location>
</feature>
<feature type="region of interest" description="Disordered" evidence="4">
    <location>
        <begin position="124"/>
        <end position="264"/>
    </location>
</feature>
<dbReference type="GO" id="GO:0005634">
    <property type="term" value="C:nucleus"/>
    <property type="evidence" value="ECO:0007669"/>
    <property type="project" value="UniProtKB-SubCell"/>
</dbReference>
<feature type="compositionally biased region" description="Polar residues" evidence="4">
    <location>
        <begin position="506"/>
        <end position="516"/>
    </location>
</feature>
<keyword evidence="6" id="KW-1185">Reference proteome</keyword>
<evidence type="ECO:0000256" key="3">
    <source>
        <dbReference type="ARBA" id="ARBA00023242"/>
    </source>
</evidence>
<dbReference type="CDD" id="cd17745">
    <property type="entry name" value="BRCT_p53bp1_rpt1"/>
    <property type="match status" value="1"/>
</dbReference>
<comment type="subcellular location">
    <subcellularLocation>
        <location evidence="1">Nucleus</location>
    </subcellularLocation>
</comment>
<dbReference type="Proteomes" id="UP000193685">
    <property type="component" value="Unassembled WGS sequence"/>
</dbReference>
<dbReference type="STRING" id="56484.A0A1Y2F659"/>
<dbReference type="InterPro" id="IPR047252">
    <property type="entry name" value="TP53BP1-like"/>
</dbReference>
<proteinExistence type="predicted"/>
<dbReference type="EMBL" id="MCFI01000016">
    <property type="protein sequence ID" value="ORY78964.1"/>
    <property type="molecule type" value="Genomic_DNA"/>
</dbReference>
<dbReference type="PANTHER" id="PTHR15321:SF3">
    <property type="entry name" value="TP53-BINDING PROTEIN 1"/>
    <property type="match status" value="1"/>
</dbReference>
<accession>A0A1Y2F659</accession>
<dbReference type="RefSeq" id="XP_040723596.1">
    <property type="nucleotide sequence ID" value="XM_040869765.1"/>
</dbReference>
<dbReference type="GO" id="GO:0045944">
    <property type="term" value="P:positive regulation of transcription by RNA polymerase II"/>
    <property type="evidence" value="ECO:0007669"/>
    <property type="project" value="TreeGrafter"/>
</dbReference>